<dbReference type="CDD" id="cd07177">
    <property type="entry name" value="terB_like"/>
    <property type="match status" value="1"/>
</dbReference>
<name>A0A150XUP3_9BACT</name>
<dbReference type="SUPFAM" id="SSF158682">
    <property type="entry name" value="TerB-like"/>
    <property type="match status" value="1"/>
</dbReference>
<dbReference type="AlphaFoldDB" id="A0A150XUP3"/>
<sequence>MKKIEHHIAGFYESIAHLFYGVAVVDNHVRTEEKEVIKELVDKDWTFAADDLDSAETIFAILKKLFAEQYDKEEAFLNFKKFFTEHRELFTEELKKKIMQGANKIVGAFAGINKSESVLISRLYFLMWK</sequence>
<keyword evidence="2" id="KW-1185">Reference proteome</keyword>
<evidence type="ECO:0000313" key="1">
    <source>
        <dbReference type="EMBL" id="KYG82467.1"/>
    </source>
</evidence>
<gene>
    <name evidence="1" type="ORF">AWN68_14530</name>
</gene>
<reference evidence="1 2" key="1">
    <citation type="submission" date="2016-01" db="EMBL/GenBank/DDBJ databases">
        <title>Genome sequencing of Roseivirga echinicomitans KMM 6058.</title>
        <authorList>
            <person name="Selvaratnam C."/>
            <person name="Thevarajoo S."/>
            <person name="Goh K.M."/>
            <person name="Ee R."/>
            <person name="Chan K.-G."/>
            <person name="Chong C.S."/>
        </authorList>
    </citation>
    <scope>NUCLEOTIDE SEQUENCE [LARGE SCALE GENOMIC DNA]</scope>
    <source>
        <strain evidence="1 2">KMM 6058</strain>
    </source>
</reference>
<comment type="caution">
    <text evidence="1">The sequence shown here is derived from an EMBL/GenBank/DDBJ whole genome shotgun (WGS) entry which is preliminary data.</text>
</comment>
<dbReference type="InterPro" id="IPR029024">
    <property type="entry name" value="TerB-like"/>
</dbReference>
<protein>
    <submittedName>
        <fullName evidence="1">Uncharacterized protein</fullName>
    </submittedName>
</protein>
<dbReference type="Gene3D" id="1.10.3680.10">
    <property type="entry name" value="TerB-like"/>
    <property type="match status" value="1"/>
</dbReference>
<evidence type="ECO:0000313" key="2">
    <source>
        <dbReference type="Proteomes" id="UP000075615"/>
    </source>
</evidence>
<dbReference type="EMBL" id="LRDB01000003">
    <property type="protein sequence ID" value="KYG82467.1"/>
    <property type="molecule type" value="Genomic_DNA"/>
</dbReference>
<dbReference type="Proteomes" id="UP000075615">
    <property type="component" value="Unassembled WGS sequence"/>
</dbReference>
<dbReference type="STRING" id="296218.AWN68_14530"/>
<organism evidence="1 2">
    <name type="scientific">Roseivirga echinicomitans</name>
    <dbReference type="NCBI Taxonomy" id="296218"/>
    <lineage>
        <taxon>Bacteria</taxon>
        <taxon>Pseudomonadati</taxon>
        <taxon>Bacteroidota</taxon>
        <taxon>Cytophagia</taxon>
        <taxon>Cytophagales</taxon>
        <taxon>Roseivirgaceae</taxon>
        <taxon>Roseivirga</taxon>
    </lineage>
</organism>
<proteinExistence type="predicted"/>
<dbReference type="RefSeq" id="WP_068412442.1">
    <property type="nucleotide sequence ID" value="NZ_LRDB01000003.1"/>
</dbReference>
<dbReference type="OrthoDB" id="982210at2"/>
<accession>A0A150XUP3</accession>